<organism evidence="2 3">
    <name type="scientific">Meloidogyne enterolobii</name>
    <name type="common">Root-knot nematode worm</name>
    <name type="synonym">Meloidogyne mayaguensis</name>
    <dbReference type="NCBI Taxonomy" id="390850"/>
    <lineage>
        <taxon>Eukaryota</taxon>
        <taxon>Metazoa</taxon>
        <taxon>Ecdysozoa</taxon>
        <taxon>Nematoda</taxon>
        <taxon>Chromadorea</taxon>
        <taxon>Rhabditida</taxon>
        <taxon>Tylenchina</taxon>
        <taxon>Tylenchomorpha</taxon>
        <taxon>Tylenchoidea</taxon>
        <taxon>Meloidogynidae</taxon>
        <taxon>Meloidogyninae</taxon>
        <taxon>Meloidogyne</taxon>
    </lineage>
</organism>
<feature type="chain" id="PRO_5027661539" evidence="1">
    <location>
        <begin position="27"/>
        <end position="118"/>
    </location>
</feature>
<dbReference type="AlphaFoldDB" id="A0A6V7V7F7"/>
<comment type="caution">
    <text evidence="2">The sequence shown here is derived from an EMBL/GenBank/DDBJ whole genome shotgun (WGS) entry which is preliminary data.</text>
</comment>
<gene>
    <name evidence="2" type="ORF">MENT_LOCUS21545</name>
</gene>
<evidence type="ECO:0000313" key="2">
    <source>
        <dbReference type="EMBL" id="CAD2170163.1"/>
    </source>
</evidence>
<dbReference type="Proteomes" id="UP000580250">
    <property type="component" value="Unassembled WGS sequence"/>
</dbReference>
<keyword evidence="1" id="KW-0732">Signal</keyword>
<protein>
    <submittedName>
        <fullName evidence="2">Uncharacterized protein</fullName>
    </submittedName>
</protein>
<name>A0A6V7V7F7_MELEN</name>
<feature type="signal peptide" evidence="1">
    <location>
        <begin position="1"/>
        <end position="26"/>
    </location>
</feature>
<evidence type="ECO:0000256" key="1">
    <source>
        <dbReference type="SAM" id="SignalP"/>
    </source>
</evidence>
<accession>A0A6V7V7F7</accession>
<dbReference type="EMBL" id="CAJEWN010000164">
    <property type="protein sequence ID" value="CAD2170163.1"/>
    <property type="molecule type" value="Genomic_DNA"/>
</dbReference>
<proteinExistence type="predicted"/>
<reference evidence="2 3" key="1">
    <citation type="submission" date="2020-08" db="EMBL/GenBank/DDBJ databases">
        <authorList>
            <person name="Koutsovoulos G."/>
            <person name="Danchin GJ E."/>
        </authorList>
    </citation>
    <scope>NUCLEOTIDE SEQUENCE [LARGE SCALE GENOMIC DNA]</scope>
</reference>
<evidence type="ECO:0000313" key="3">
    <source>
        <dbReference type="Proteomes" id="UP000580250"/>
    </source>
</evidence>
<sequence>MLKINNLILFSFIFILFIFSIELIDSHCGVCVANKFCCGNTCCSKNNWNECCGTKCCVKGGCCGDDCCLGATCCLSLDNSVKKCCRDGTFCCSGKSGATCCNSDTDYCKDGICHTPGK</sequence>